<dbReference type="EC" id="2.5.1.60" evidence="8"/>
<organism evidence="10 11">
    <name type="scientific">Hyaloscypha hepaticicola</name>
    <dbReference type="NCBI Taxonomy" id="2082293"/>
    <lineage>
        <taxon>Eukaryota</taxon>
        <taxon>Fungi</taxon>
        <taxon>Dikarya</taxon>
        <taxon>Ascomycota</taxon>
        <taxon>Pezizomycotina</taxon>
        <taxon>Leotiomycetes</taxon>
        <taxon>Helotiales</taxon>
        <taxon>Hyaloscyphaceae</taxon>
        <taxon>Hyaloscypha</taxon>
    </lineage>
</organism>
<comment type="cofactor">
    <cofactor evidence="8">
        <name>Zn(2+)</name>
        <dbReference type="ChEBI" id="CHEBI:29105"/>
    </cofactor>
    <text evidence="8">Binds 1 zinc ion per subunit.</text>
</comment>
<evidence type="ECO:0000313" key="11">
    <source>
        <dbReference type="Proteomes" id="UP000235672"/>
    </source>
</evidence>
<gene>
    <name evidence="10" type="ORF">NA56DRAFT_575242</name>
</gene>
<evidence type="ECO:0000256" key="1">
    <source>
        <dbReference type="ARBA" id="ARBA00010497"/>
    </source>
</evidence>
<keyword evidence="6 8" id="KW-0862">Zinc</keyword>
<dbReference type="AlphaFoldDB" id="A0A2J6Q0G6"/>
<dbReference type="PANTHER" id="PTHR11774">
    <property type="entry name" value="GERANYLGERANYL TRANSFERASE TYPE BETA SUBUNIT"/>
    <property type="match status" value="1"/>
</dbReference>
<dbReference type="PANTHER" id="PTHR11774:SF11">
    <property type="entry name" value="GERANYLGERANYL TRANSFERASE TYPE-2 SUBUNIT BETA"/>
    <property type="match status" value="1"/>
</dbReference>
<comment type="function">
    <text evidence="8">Catalyzes the transfer of a geranylgeranyl moiety from geranylgeranyl diphosphate to both cysteines of proteins with the C-terminal sequence -XXCC, -XCXC and -CCXX.</text>
</comment>
<accession>A0A2J6Q0G6</accession>
<keyword evidence="3 8" id="KW-0808">Transferase</keyword>
<dbReference type="InterPro" id="IPR008930">
    <property type="entry name" value="Terpenoid_cyclase/PrenylTrfase"/>
</dbReference>
<evidence type="ECO:0000259" key="9">
    <source>
        <dbReference type="Pfam" id="PF00432"/>
    </source>
</evidence>
<keyword evidence="2 8" id="KW-0637">Prenyltransferase</keyword>
<name>A0A2J6Q0G6_9HELO</name>
<evidence type="ECO:0000256" key="6">
    <source>
        <dbReference type="ARBA" id="ARBA00022833"/>
    </source>
</evidence>
<evidence type="ECO:0000256" key="3">
    <source>
        <dbReference type="ARBA" id="ARBA00022679"/>
    </source>
</evidence>
<proteinExistence type="inferred from homology"/>
<evidence type="ECO:0000313" key="10">
    <source>
        <dbReference type="EMBL" id="PMD19694.1"/>
    </source>
</evidence>
<reference evidence="10 11" key="1">
    <citation type="submission" date="2016-05" db="EMBL/GenBank/DDBJ databases">
        <title>A degradative enzymes factory behind the ericoid mycorrhizal symbiosis.</title>
        <authorList>
            <consortium name="DOE Joint Genome Institute"/>
            <person name="Martino E."/>
            <person name="Morin E."/>
            <person name="Grelet G."/>
            <person name="Kuo A."/>
            <person name="Kohler A."/>
            <person name="Daghino S."/>
            <person name="Barry K."/>
            <person name="Choi C."/>
            <person name="Cichocki N."/>
            <person name="Clum A."/>
            <person name="Copeland A."/>
            <person name="Hainaut M."/>
            <person name="Haridas S."/>
            <person name="Labutti K."/>
            <person name="Lindquist E."/>
            <person name="Lipzen A."/>
            <person name="Khouja H.-R."/>
            <person name="Murat C."/>
            <person name="Ohm R."/>
            <person name="Olson A."/>
            <person name="Spatafora J."/>
            <person name="Veneault-Fourrey C."/>
            <person name="Henrissat B."/>
            <person name="Grigoriev I."/>
            <person name="Martin F."/>
            <person name="Perotto S."/>
        </authorList>
    </citation>
    <scope>NUCLEOTIDE SEQUENCE [LARGE SCALE GENOMIC DNA]</scope>
    <source>
        <strain evidence="10 11">UAMH 7357</strain>
    </source>
</reference>
<dbReference type="GO" id="GO:0005968">
    <property type="term" value="C:Rab-protein geranylgeranyltransferase complex"/>
    <property type="evidence" value="ECO:0007669"/>
    <property type="project" value="UniProtKB-UniRule"/>
</dbReference>
<keyword evidence="11" id="KW-1185">Reference proteome</keyword>
<feature type="domain" description="Prenyltransferase alpha-alpha toroid" evidence="9">
    <location>
        <begin position="23"/>
        <end position="326"/>
    </location>
</feature>
<dbReference type="CDD" id="cd02894">
    <property type="entry name" value="GGTase-II"/>
    <property type="match status" value="1"/>
</dbReference>
<dbReference type="InterPro" id="IPR045089">
    <property type="entry name" value="PGGT1B-like"/>
</dbReference>
<evidence type="ECO:0000256" key="5">
    <source>
        <dbReference type="ARBA" id="ARBA00022737"/>
    </source>
</evidence>
<dbReference type="GO" id="GO:0046872">
    <property type="term" value="F:metal ion binding"/>
    <property type="evidence" value="ECO:0007669"/>
    <property type="project" value="UniProtKB-KW"/>
</dbReference>
<dbReference type="Pfam" id="PF00432">
    <property type="entry name" value="Prenyltrans"/>
    <property type="match status" value="1"/>
</dbReference>
<evidence type="ECO:0000256" key="4">
    <source>
        <dbReference type="ARBA" id="ARBA00022723"/>
    </source>
</evidence>
<dbReference type="Proteomes" id="UP000235672">
    <property type="component" value="Unassembled WGS sequence"/>
</dbReference>
<evidence type="ECO:0000256" key="2">
    <source>
        <dbReference type="ARBA" id="ARBA00022602"/>
    </source>
</evidence>
<dbReference type="SUPFAM" id="SSF48239">
    <property type="entry name" value="Terpenoid cyclases/Protein prenyltransferases"/>
    <property type="match status" value="1"/>
</dbReference>
<comment type="similarity">
    <text evidence="1 8">Belongs to the protein prenyltransferase subunit beta family.</text>
</comment>
<dbReference type="Gene3D" id="1.50.10.20">
    <property type="match status" value="1"/>
</dbReference>
<dbReference type="GO" id="GO:0004663">
    <property type="term" value="F:Rab geranylgeranyltransferase activity"/>
    <property type="evidence" value="ECO:0007669"/>
    <property type="project" value="UniProtKB-UniRule"/>
</dbReference>
<keyword evidence="5" id="KW-0677">Repeat</keyword>
<sequence>MSLVSGPGRAGGNALPDELQLVIEPHVKYIQSLDTRKDELEYWLTEHLRLNGLYWGLNALHLLNRPDALPRKETIDFVLSCQADNGGFGAAPGHDAHLLYTASAVQILAMVDGIGELEKRGKEGGAMAVGKYIADLQNRETGTFAGDEWGEEDTRFICCAFVGLSLLKLLNLVDLDKAVDYIVSCANFDGGYGVAPGAESHSGQIFACCAALTIARRLDKVDKDKLGMWLSERQVEGGGLNGRPEKLEDVCYSWWVSSSLSMIGRLHWIDGGKLSRFILNCQDPENGGLADRPGDMVDVFHTNFGLAGLALLEFDGLEEVDAAYCMPKKVVERVLGPEYYNYS</sequence>
<evidence type="ECO:0000256" key="7">
    <source>
        <dbReference type="ARBA" id="ARBA00047658"/>
    </source>
</evidence>
<dbReference type="FunFam" id="1.50.10.20:FF:000009">
    <property type="entry name" value="Geranylgeranyl transferase type-2 subunit beta"/>
    <property type="match status" value="1"/>
</dbReference>
<dbReference type="OrthoDB" id="5428259at2759"/>
<protein>
    <recommendedName>
        <fullName evidence="8">Geranylgeranyl transferase type-2 subunit beta</fullName>
        <ecNumber evidence="8">2.5.1.60</ecNumber>
    </recommendedName>
</protein>
<dbReference type="InterPro" id="IPR001330">
    <property type="entry name" value="Prenyltrans"/>
</dbReference>
<dbReference type="STRING" id="1745343.A0A2J6Q0G6"/>
<keyword evidence="4 8" id="KW-0479">Metal-binding</keyword>
<dbReference type="EMBL" id="KZ613488">
    <property type="protein sequence ID" value="PMD19694.1"/>
    <property type="molecule type" value="Genomic_DNA"/>
</dbReference>
<evidence type="ECO:0000256" key="8">
    <source>
        <dbReference type="RuleBase" id="RU365076"/>
    </source>
</evidence>
<dbReference type="InterPro" id="IPR026873">
    <property type="entry name" value="Ptb1"/>
</dbReference>
<comment type="catalytic activity">
    <reaction evidence="7 8">
        <text>geranylgeranyl diphosphate + L-cysteinyl-[protein] = S-geranylgeranyl-L-cysteinyl-[protein] + diphosphate</text>
        <dbReference type="Rhea" id="RHEA:21240"/>
        <dbReference type="Rhea" id="RHEA-COMP:10131"/>
        <dbReference type="Rhea" id="RHEA-COMP:11537"/>
        <dbReference type="ChEBI" id="CHEBI:29950"/>
        <dbReference type="ChEBI" id="CHEBI:33019"/>
        <dbReference type="ChEBI" id="CHEBI:57533"/>
        <dbReference type="ChEBI" id="CHEBI:86021"/>
        <dbReference type="EC" id="2.5.1.60"/>
    </reaction>
</comment>